<keyword evidence="4" id="KW-0347">Helicase</keyword>
<dbReference type="Ensembl" id="ENSHHUT00000013315.1">
    <property type="protein sequence ID" value="ENSHHUP00000012899.1"/>
    <property type="gene ID" value="ENSHHUG00000007804.1"/>
</dbReference>
<keyword evidence="6" id="KW-0479">Metal-binding</keyword>
<reference evidence="8" key="3">
    <citation type="submission" date="2025-09" db="UniProtKB">
        <authorList>
            <consortium name="Ensembl"/>
        </authorList>
    </citation>
    <scope>IDENTIFICATION</scope>
</reference>
<dbReference type="SUPFAM" id="SSF52540">
    <property type="entry name" value="P-loop containing nucleoside triphosphate hydrolases"/>
    <property type="match status" value="2"/>
</dbReference>
<sequence length="2739" mass="313290">MPAIGTSRSNLTDLLLTYNFKVVCSACSVKENEISYTLKAVDHQCSRELLLAKGKGTHKWRLVSRRPEFPNPSRYEVCWFFKEGSGCMKHRNRCTFARSHEEATVWNFVKHQRIDHSTLIRLITESDRIAVQLQNTAENILTEFSGEFQELCKECFLGTPPTITGKRWNNTCSVDAAHVWSPVLVHHLAESQGKEVYNQIRSLPPVCPFQYCNHVMQGMPCWHWPGQCQFAHSEVEMAVWQAEARGGSRQELLQVSQERQRQKQQSAQDVVPAPNQQVAIYCKACLVTLSSRESFFKHCASLEHAQMISGDTTTEWKHRPPPHGRKFVLPFLLRPDTCEYGTNCVKAHSEEELEEWLMRAKEDKEIRRNIEAQGLMSYRDRLLEEYRHSSNEVHIMSEQVDDVTVTCEEDLCVECVETDAEFQWKFQIKTERLLAHVALLKQEPGASFSLDENSPEPRTYSTGETFYNSDMTYDIIVSFKSNNPGLYEQWLVFDFDMRPVLLQKLKVKVGQQLSPNLEEPPEDVRPPSQNLERWHRGNRVFIPCLEKTEVQEELLKEYKPPQISLRYKPLDDRNTPMNHQNYKERMHSFLYTEEQAEDQVVSRLNVRGTITLLATLDDPLFGMKIAPLGELFCAVSVPFTLTPDTPEGLMLRRGIQSALVAPVSSDNQSHKVYEAIILRDATSENKMHLQLSKRCCSDLKLQRNESCEMEVQFQLNRLKFCEMHKAIDLLPDTERVLPEFRNCSVPVNEIQYPKLNAKQQAAIDFIIGDSDGRESVAPLLIYGPFGTGKTFTLATAAKELVRQPHTRVLICTLTNSSADLYVKDHFHSYINSGHPEIKPLRIKANKLGVPVSATDEITQKYCLLSENGQFFLPPAKCDLDCHRIVITTTAMARHFQDLKLPGGYFTHILIDEASQMLECEALMPLGLAGPVTRVVLAGDHMQMGPKLFSVDDDQRSNHTLLNRLFHYYQAQESSAALKSRIIFNENYRSTKEIVEFVSTNFYVGKSDAIKAVGNVPAHPNCHPLRFHHVRGESHLDTTSMSWFNLEEVTCVVKIVQNLLRDWPPAWGNKDQRSVCVLSEGYQVPMIRKELRKISLSRVTVENIANVQGKQFRAIVLTAVQTRDSIHPSDSHCVEFFNDARVLNTAMTRAQSQVVVVGDAAALCYFGKCSRIWRNYIDQCITKGSAEPKHLTQDIIDGDIKEMSRFQRSEDLDETSAQSVMFGTGNNVDAILQQLQEEQSMAIYNSSDGDKLESKNVVEQNRPYNSTEVERDYLLQLLREQPNVYKQGELVMEKYNAGYIIPFDNPTKHIIIKGRGNLGKSFAGDEVVVEEFPREGHSQGKVLGTIKAAESPRMMVPLNKNTTKICTLVSKKSRNSIPIWKHDDGEWEIVRYQHLDEDIKRNHVFVVEVFDWKTKTESNEIYPFPLGNVIDIVPIGSSLEEGLKILDAEFKVQPSPPRHVLDEVCSWKDTHIGNRKDLRKLTTFTVDPKKSQDLDDAISVIDKESHYEVGVHIADVASFVNIGDSLDDCAQKQGATFYSTKEPVYMFPKTFSINHLSLLPGRDRMVISLVVQVDKATDRIIDKNFNLSQINSDRKLSYEEAEDIISKRSREEAKFDTVEDCVAVAYRFAKVQRKARLGKDWNYKRLDDHQMPGKRRSHQMIEELSVLFNNSVSEFLINAEETMHCTPLRCQAKPDPVMVNALKEQCKDIISLSSHLRHNLDHDHDQEFLESKSFPVLTSVWNEILSAAGNGEVDTDRMVDLIATDDIYPQLLPVISKFRKCLGKAYVIRSKSSWKATVGHYSLRLKSYTQASSPIRRYMDVILQRLLHSILSGTPVQYSPQDIDILGQKNEERYKKANEYEKKAEMISFAMDMKKQNALKIAFVVGVEVGDSFKLSFPFDRHSFPDSLPVMYRDLQLEDQPLYDSNENHMTLTWRRRVYSVDTAKTHQELKRVQNSSACTELSQKTWRAIVDAIDQEKWNIARSLILSATTKQMEHFKSVPKHTTMDLLDTGSDCHRTAHGQDETFEMEHYVDLTLQLKPGDTLQVQITSERKRGYWTPTLQLVCIKPTFEVCVDHAHSPIKCFSKCADRPSKSEYSNAGEYVRIWKPLCEMESAANAVDESDIIIIEDLELNLKQGNKEGSFDLPLEYIKEWAIECNLNKCLLCIRKRGLKLASTPDRSDEVVDPKNYTWVAHGVTTKFDEPKKTSPNQARKVHFYINHLPMETIPECVSQRKTTYTVEIIPKLLPDVRKEMAVNNVVSANELVQKIALGQPIPKGGNCYMALCYVYWNKNHTCFIGTGKTVVGVYIVYWYHVLNSHNPRIFEDPKDKDKDKKEVILYCGPSNKSVDVVAGNMFFVKCFLQLLMNLDLTLCTIFRAITLHHRIREEQNPHSREIKEFDRRINLARESKGEDYKKLLNKARVYELQRHDVILCTCTAASTPNLIKTVSARQILIDECAMATEPQALIPLVSNKPEKIVLLGDHKQLRPIIKNELVRKLGMSKSLFERYFERRSQTVMLDTQYRMHEDICKFPSEEYYEGKLKTNVQCPNSVLQADSRQTHIVFGNVSGKEVSLVVSTEKGNENSKANMEERNVVVRLAKQLVTESKIKQQSIAILSPYNAQVAEIKKELKKIKLDEITVTTITKSQGSEWRYVILSTVRSLPSEEIETDPDLAWMSKHVGFVRDPNQINVGITRAKEGLCIIGNQELLSRSGAWRQLLKHYTARNFVTEAEKISVRKVAK</sequence>
<dbReference type="InterPro" id="IPR003593">
    <property type="entry name" value="AAA+_ATPase"/>
</dbReference>
<dbReference type="Proteomes" id="UP000314982">
    <property type="component" value="Unassembled WGS sequence"/>
</dbReference>
<dbReference type="PROSITE" id="PS50103">
    <property type="entry name" value="ZF_C3H1"/>
    <property type="match status" value="1"/>
</dbReference>
<keyword evidence="5" id="KW-0067">ATP-binding</keyword>
<reference evidence="9" key="1">
    <citation type="submission" date="2018-06" db="EMBL/GenBank/DDBJ databases">
        <title>Genome assembly of Danube salmon.</title>
        <authorList>
            <person name="Macqueen D.J."/>
            <person name="Gundappa M.K."/>
        </authorList>
    </citation>
    <scope>NUCLEOTIDE SEQUENCE [LARGE SCALE GENOMIC DNA]</scope>
</reference>
<name>A0A4W5KN31_9TELE</name>
<evidence type="ECO:0000256" key="1">
    <source>
        <dbReference type="ARBA" id="ARBA00007913"/>
    </source>
</evidence>
<dbReference type="GO" id="GO:0043139">
    <property type="term" value="F:5'-3' DNA helicase activity"/>
    <property type="evidence" value="ECO:0007669"/>
    <property type="project" value="TreeGrafter"/>
</dbReference>
<dbReference type="Gene3D" id="3.40.50.300">
    <property type="entry name" value="P-loop containing nucleotide triphosphate hydrolases"/>
    <property type="match status" value="4"/>
</dbReference>
<keyword evidence="2" id="KW-0547">Nucleotide-binding</keyword>
<protein>
    <recommendedName>
        <fullName evidence="7">C3H1-type domain-containing protein</fullName>
    </recommendedName>
</protein>
<evidence type="ECO:0000256" key="4">
    <source>
        <dbReference type="ARBA" id="ARBA00022806"/>
    </source>
</evidence>
<accession>A0A4W5KN31</accession>
<dbReference type="SUPFAM" id="SSF50249">
    <property type="entry name" value="Nucleic acid-binding proteins"/>
    <property type="match status" value="2"/>
</dbReference>
<dbReference type="Pfam" id="PF25049">
    <property type="entry name" value="OB_HELZ2"/>
    <property type="match status" value="1"/>
</dbReference>
<dbReference type="SMART" id="SM00382">
    <property type="entry name" value="AAA"/>
    <property type="match status" value="1"/>
</dbReference>
<keyword evidence="6" id="KW-0862">Zinc</keyword>
<dbReference type="PANTHER" id="PTHR43788">
    <property type="entry name" value="DNA2/NAM7 HELICASE FAMILY MEMBER"/>
    <property type="match status" value="1"/>
</dbReference>
<keyword evidence="6" id="KW-0863">Zinc-finger</keyword>
<dbReference type="InterPro" id="IPR000571">
    <property type="entry name" value="Znf_CCCH"/>
</dbReference>
<comment type="similarity">
    <text evidence="1">Belongs to the DNA2/NAM7 helicase family.</text>
</comment>
<evidence type="ECO:0000259" key="7">
    <source>
        <dbReference type="PROSITE" id="PS50103"/>
    </source>
</evidence>
<dbReference type="InterPro" id="IPR027417">
    <property type="entry name" value="P-loop_NTPase"/>
</dbReference>
<dbReference type="GO" id="GO:0016787">
    <property type="term" value="F:hydrolase activity"/>
    <property type="evidence" value="ECO:0007669"/>
    <property type="project" value="UniProtKB-KW"/>
</dbReference>
<keyword evidence="9" id="KW-1185">Reference proteome</keyword>
<dbReference type="InterPro" id="IPR041679">
    <property type="entry name" value="DNA2/NAM7-like_C"/>
</dbReference>
<dbReference type="InterPro" id="IPR012340">
    <property type="entry name" value="NA-bd_OB-fold"/>
</dbReference>
<dbReference type="InterPro" id="IPR047187">
    <property type="entry name" value="SF1_C_Upf1"/>
</dbReference>
<dbReference type="Pfam" id="PF13086">
    <property type="entry name" value="AAA_11"/>
    <property type="match status" value="3"/>
</dbReference>
<dbReference type="PANTHER" id="PTHR43788:SF9">
    <property type="entry name" value="HELICASE WITH ZINC FINGER DOMAIN 2"/>
    <property type="match status" value="1"/>
</dbReference>
<dbReference type="GO" id="GO:0003723">
    <property type="term" value="F:RNA binding"/>
    <property type="evidence" value="ECO:0007669"/>
    <property type="project" value="InterPro"/>
</dbReference>
<dbReference type="InterPro" id="IPR001900">
    <property type="entry name" value="RNase_II/R"/>
</dbReference>
<dbReference type="FunFam" id="3.40.50.300:FF:001373">
    <property type="entry name" value="Helicase with zinc finger domain 2"/>
    <property type="match status" value="1"/>
</dbReference>
<feature type="zinc finger region" description="C3H1-type" evidence="6">
    <location>
        <begin position="72"/>
        <end position="103"/>
    </location>
</feature>
<dbReference type="Pfam" id="PF00773">
    <property type="entry name" value="RNB"/>
    <property type="match status" value="1"/>
</dbReference>
<evidence type="ECO:0000256" key="3">
    <source>
        <dbReference type="ARBA" id="ARBA00022801"/>
    </source>
</evidence>
<proteinExistence type="inferred from homology"/>
<organism evidence="8 9">
    <name type="scientific">Hucho hucho</name>
    <name type="common">huchen</name>
    <dbReference type="NCBI Taxonomy" id="62062"/>
    <lineage>
        <taxon>Eukaryota</taxon>
        <taxon>Metazoa</taxon>
        <taxon>Chordata</taxon>
        <taxon>Craniata</taxon>
        <taxon>Vertebrata</taxon>
        <taxon>Euteleostomi</taxon>
        <taxon>Actinopterygii</taxon>
        <taxon>Neopterygii</taxon>
        <taxon>Teleostei</taxon>
        <taxon>Protacanthopterygii</taxon>
        <taxon>Salmoniformes</taxon>
        <taxon>Salmonidae</taxon>
        <taxon>Salmoninae</taxon>
        <taxon>Hucho</taxon>
    </lineage>
</organism>
<evidence type="ECO:0000256" key="5">
    <source>
        <dbReference type="ARBA" id="ARBA00022840"/>
    </source>
</evidence>
<dbReference type="InterPro" id="IPR050534">
    <property type="entry name" value="Coronavir_polyprotein_1ab"/>
</dbReference>
<keyword evidence="3" id="KW-0378">Hydrolase</keyword>
<reference evidence="8" key="2">
    <citation type="submission" date="2025-08" db="UniProtKB">
        <authorList>
            <consortium name="Ensembl"/>
        </authorList>
    </citation>
    <scope>IDENTIFICATION</scope>
</reference>
<dbReference type="InterPro" id="IPR041677">
    <property type="entry name" value="DNA2/NAM7_AAA_11"/>
</dbReference>
<dbReference type="SMART" id="SM00955">
    <property type="entry name" value="RNB"/>
    <property type="match status" value="1"/>
</dbReference>
<dbReference type="FunFam" id="3.40.50.300:FF:001313">
    <property type="entry name" value="Helicase with zinc finger domain 2"/>
    <property type="match status" value="1"/>
</dbReference>
<evidence type="ECO:0000256" key="6">
    <source>
        <dbReference type="PROSITE-ProRule" id="PRU00723"/>
    </source>
</evidence>
<dbReference type="InterPro" id="IPR056787">
    <property type="entry name" value="OB_HELZ2"/>
</dbReference>
<dbReference type="GO" id="GO:0004540">
    <property type="term" value="F:RNA nuclease activity"/>
    <property type="evidence" value="ECO:0007669"/>
    <property type="project" value="InterPro"/>
</dbReference>
<dbReference type="GO" id="GO:0008270">
    <property type="term" value="F:zinc ion binding"/>
    <property type="evidence" value="ECO:0007669"/>
    <property type="project" value="UniProtKB-KW"/>
</dbReference>
<evidence type="ECO:0000256" key="2">
    <source>
        <dbReference type="ARBA" id="ARBA00022741"/>
    </source>
</evidence>
<feature type="domain" description="C3H1-type" evidence="7">
    <location>
        <begin position="72"/>
        <end position="103"/>
    </location>
</feature>
<evidence type="ECO:0000313" key="8">
    <source>
        <dbReference type="Ensembl" id="ENSHHUP00000012899.1"/>
    </source>
</evidence>
<dbReference type="GeneTree" id="ENSGT00940000166655"/>
<dbReference type="GO" id="GO:0005524">
    <property type="term" value="F:ATP binding"/>
    <property type="evidence" value="ECO:0007669"/>
    <property type="project" value="UniProtKB-KW"/>
</dbReference>
<evidence type="ECO:0000313" key="9">
    <source>
        <dbReference type="Proteomes" id="UP000314982"/>
    </source>
</evidence>
<dbReference type="CDD" id="cd18808">
    <property type="entry name" value="SF1_C_Upf1"/>
    <property type="match status" value="2"/>
</dbReference>
<dbReference type="Pfam" id="PF13087">
    <property type="entry name" value="AAA_12"/>
    <property type="match status" value="2"/>
</dbReference>